<sequence>MKSSFFQCHVLVLTNVVEWIKPPESKTAANADSVVHLQDQRIPGKTSSRRNSVIFSRGRFLFEPKHLTCNICLAWRASNATCHMKMVFPSPPDYLYQRFPTCGTRIPRGTRRTV</sequence>
<organism evidence="1 2">
    <name type="scientific">Araneus ventricosus</name>
    <name type="common">Orbweaver spider</name>
    <name type="synonym">Epeira ventricosa</name>
    <dbReference type="NCBI Taxonomy" id="182803"/>
    <lineage>
        <taxon>Eukaryota</taxon>
        <taxon>Metazoa</taxon>
        <taxon>Ecdysozoa</taxon>
        <taxon>Arthropoda</taxon>
        <taxon>Chelicerata</taxon>
        <taxon>Arachnida</taxon>
        <taxon>Araneae</taxon>
        <taxon>Araneomorphae</taxon>
        <taxon>Entelegynae</taxon>
        <taxon>Araneoidea</taxon>
        <taxon>Araneidae</taxon>
        <taxon>Araneus</taxon>
    </lineage>
</organism>
<comment type="caution">
    <text evidence="1">The sequence shown here is derived from an EMBL/GenBank/DDBJ whole genome shotgun (WGS) entry which is preliminary data.</text>
</comment>
<accession>A0A4Y2RDR4</accession>
<reference evidence="1 2" key="1">
    <citation type="journal article" date="2019" name="Sci. Rep.">
        <title>Orb-weaving spider Araneus ventricosus genome elucidates the spidroin gene catalogue.</title>
        <authorList>
            <person name="Kono N."/>
            <person name="Nakamura H."/>
            <person name="Ohtoshi R."/>
            <person name="Moran D.A.P."/>
            <person name="Shinohara A."/>
            <person name="Yoshida Y."/>
            <person name="Fujiwara M."/>
            <person name="Mori M."/>
            <person name="Tomita M."/>
            <person name="Arakawa K."/>
        </authorList>
    </citation>
    <scope>NUCLEOTIDE SEQUENCE [LARGE SCALE GENOMIC DNA]</scope>
</reference>
<name>A0A4Y2RDR4_ARAVE</name>
<evidence type="ECO:0000313" key="1">
    <source>
        <dbReference type="EMBL" id="GBN73566.1"/>
    </source>
</evidence>
<proteinExistence type="predicted"/>
<keyword evidence="2" id="KW-1185">Reference proteome</keyword>
<dbReference type="AlphaFoldDB" id="A0A4Y2RDR4"/>
<gene>
    <name evidence="1" type="ORF">AVEN_273633_1</name>
</gene>
<protein>
    <submittedName>
        <fullName evidence="1">Uncharacterized protein</fullName>
    </submittedName>
</protein>
<dbReference type="Proteomes" id="UP000499080">
    <property type="component" value="Unassembled WGS sequence"/>
</dbReference>
<evidence type="ECO:0000313" key="2">
    <source>
        <dbReference type="Proteomes" id="UP000499080"/>
    </source>
</evidence>
<dbReference type="EMBL" id="BGPR01016600">
    <property type="protein sequence ID" value="GBN73566.1"/>
    <property type="molecule type" value="Genomic_DNA"/>
</dbReference>